<reference evidence="1 2" key="1">
    <citation type="submission" date="2018-07" db="EMBL/GenBank/DDBJ databases">
        <title>Genomic Encyclopedia of Type Strains, Phase III (KMG-III): the genomes of soil and plant-associated and newly described type strains.</title>
        <authorList>
            <person name="Whitman W."/>
        </authorList>
    </citation>
    <scope>NUCLEOTIDE SEQUENCE [LARGE SCALE GENOMIC DNA]</scope>
    <source>
        <strain evidence="1 2">CECT 7506</strain>
    </source>
</reference>
<proteinExistence type="predicted"/>
<evidence type="ECO:0000313" key="2">
    <source>
        <dbReference type="Proteomes" id="UP000252415"/>
    </source>
</evidence>
<gene>
    <name evidence="1" type="ORF">DFP97_1372</name>
</gene>
<protein>
    <submittedName>
        <fullName evidence="1">Uncharacterized protein</fullName>
    </submittedName>
</protein>
<name>A0A368VGB7_9BACL</name>
<comment type="caution">
    <text evidence="1">The sequence shown here is derived from an EMBL/GenBank/DDBJ whole genome shotgun (WGS) entry which is preliminary data.</text>
</comment>
<dbReference type="Proteomes" id="UP000252415">
    <property type="component" value="Unassembled WGS sequence"/>
</dbReference>
<dbReference type="EMBL" id="QPJD01000037">
    <property type="protein sequence ID" value="RCW40311.1"/>
    <property type="molecule type" value="Genomic_DNA"/>
</dbReference>
<dbReference type="RefSeq" id="WP_114384237.1">
    <property type="nucleotide sequence ID" value="NZ_QPJD01000037.1"/>
</dbReference>
<evidence type="ECO:0000313" key="1">
    <source>
        <dbReference type="EMBL" id="RCW40311.1"/>
    </source>
</evidence>
<sequence length="186" mass="21106">MQFNMITYIDAYDEKGVYFEYEHPQILSDEGVIETALANLAAQADDTYFVGIIDLNINGELFAGGRLDTSSLLLTWEDFIRFKELISEGKAKITYLDLAVDFYIVPVVGGYQLKTFQMDYEVDENDYVISSTTREILSPIIPIDIFEKEVGRACGEFIQFCENAKLPVNKSDLASLKEYQLAFVTI</sequence>
<dbReference type="AlphaFoldDB" id="A0A368VGB7"/>
<accession>A0A368VGB7</accession>
<organism evidence="1 2">
    <name type="scientific">Paenibacillus prosopidis</name>
    <dbReference type="NCBI Taxonomy" id="630520"/>
    <lineage>
        <taxon>Bacteria</taxon>
        <taxon>Bacillati</taxon>
        <taxon>Bacillota</taxon>
        <taxon>Bacilli</taxon>
        <taxon>Bacillales</taxon>
        <taxon>Paenibacillaceae</taxon>
        <taxon>Paenibacillus</taxon>
    </lineage>
</organism>
<keyword evidence="2" id="KW-1185">Reference proteome</keyword>
<dbReference type="OrthoDB" id="9861120at2"/>